<protein>
    <submittedName>
        <fullName evidence="1">Uncharacterized protein</fullName>
    </submittedName>
</protein>
<sequence length="120" mass="13430">MEAHNDHMSPITQPGAPAVGQLDEATALAIVRGVTAMIVNCKDFLVFPNSNQWKVITSRVDVVEQKLDSLAEEVDTRFDAMNTQLRSQLTTVISQLTEMNARWLDVDQRLTKSDIKFEAL</sequence>
<organism evidence="1 2">
    <name type="scientific">Claviceps humidiphila</name>
    <dbReference type="NCBI Taxonomy" id="1294629"/>
    <lineage>
        <taxon>Eukaryota</taxon>
        <taxon>Fungi</taxon>
        <taxon>Dikarya</taxon>
        <taxon>Ascomycota</taxon>
        <taxon>Pezizomycotina</taxon>
        <taxon>Sordariomycetes</taxon>
        <taxon>Hypocreomycetidae</taxon>
        <taxon>Hypocreales</taxon>
        <taxon>Clavicipitaceae</taxon>
        <taxon>Claviceps</taxon>
    </lineage>
</organism>
<reference evidence="1 2" key="1">
    <citation type="journal article" date="2020" name="bioRxiv">
        <title>Whole genome comparisons of ergot fungi reveals the divergence and evolution of species within the genus Claviceps are the result of varying mechanisms driving genome evolution and host range expansion.</title>
        <authorList>
            <person name="Wyka S.A."/>
            <person name="Mondo S.J."/>
            <person name="Liu M."/>
            <person name="Dettman J."/>
            <person name="Nalam V."/>
            <person name="Broders K.D."/>
        </authorList>
    </citation>
    <scope>NUCLEOTIDE SEQUENCE [LARGE SCALE GENOMIC DNA]</scope>
    <source>
        <strain evidence="1 2">LM576</strain>
    </source>
</reference>
<evidence type="ECO:0000313" key="1">
    <source>
        <dbReference type="EMBL" id="KAG6114211.1"/>
    </source>
</evidence>
<dbReference type="EMBL" id="SRQM01000268">
    <property type="protein sequence ID" value="KAG6114211.1"/>
    <property type="molecule type" value="Genomic_DNA"/>
</dbReference>
<evidence type="ECO:0000313" key="2">
    <source>
        <dbReference type="Proteomes" id="UP000732380"/>
    </source>
</evidence>
<gene>
    <name evidence="1" type="ORF">E4U13_003426</name>
</gene>
<name>A0A9P7TTT1_9HYPO</name>
<dbReference type="AlphaFoldDB" id="A0A9P7TTT1"/>
<comment type="caution">
    <text evidence="1">The sequence shown here is derived from an EMBL/GenBank/DDBJ whole genome shotgun (WGS) entry which is preliminary data.</text>
</comment>
<proteinExistence type="predicted"/>
<accession>A0A9P7TTT1</accession>
<keyword evidence="2" id="KW-1185">Reference proteome</keyword>
<dbReference type="Proteomes" id="UP000732380">
    <property type="component" value="Unassembled WGS sequence"/>
</dbReference>